<dbReference type="Pfam" id="PF10263">
    <property type="entry name" value="SprT-like"/>
    <property type="match status" value="1"/>
</dbReference>
<dbReference type="Proteomes" id="UP000250928">
    <property type="component" value="Unassembled WGS sequence"/>
</dbReference>
<dbReference type="PANTHER" id="PTHR38773">
    <property type="entry name" value="PROTEIN SPRT"/>
    <property type="match status" value="1"/>
</dbReference>
<dbReference type="InterPro" id="IPR006640">
    <property type="entry name" value="SprT-like_domain"/>
</dbReference>
<feature type="domain" description="SprT-like" evidence="1">
    <location>
        <begin position="12"/>
        <end position="166"/>
    </location>
</feature>
<evidence type="ECO:0000313" key="3">
    <source>
        <dbReference type="Proteomes" id="UP000250928"/>
    </source>
</evidence>
<comment type="caution">
    <text evidence="2">The sequence shown here is derived from an EMBL/GenBank/DDBJ whole genome shotgun (WGS) entry which is preliminary data.</text>
</comment>
<reference evidence="2 3" key="1">
    <citation type="submission" date="2018-01" db="EMBL/GenBank/DDBJ databases">
        <title>Novel co-symbiosis in the lucinid bivalve Phacoides pectinatus.</title>
        <authorList>
            <person name="Lim S.J."/>
            <person name="Davis B.G."/>
            <person name="Gill D.E."/>
            <person name="Engel A.S."/>
            <person name="Anderson L.C."/>
            <person name="Campbell B.J."/>
        </authorList>
    </citation>
    <scope>NUCLEOTIDE SEQUENCE [LARGE SCALE GENOMIC DNA]</scope>
    <source>
        <strain evidence="2">N3_P5</strain>
    </source>
</reference>
<dbReference type="PANTHER" id="PTHR38773:SF1">
    <property type="entry name" value="PROTEIN SPRT"/>
    <property type="match status" value="1"/>
</dbReference>
<proteinExistence type="predicted"/>
<name>A0A6N4DR96_9GAMM</name>
<gene>
    <name evidence="2" type="ORF">C3L24_07790</name>
</gene>
<accession>A0A6N4DR96</accession>
<evidence type="ECO:0000259" key="1">
    <source>
        <dbReference type="SMART" id="SM00731"/>
    </source>
</evidence>
<dbReference type="GO" id="GO:0006950">
    <property type="term" value="P:response to stress"/>
    <property type="evidence" value="ECO:0007669"/>
    <property type="project" value="UniProtKB-ARBA"/>
</dbReference>
<evidence type="ECO:0000313" key="2">
    <source>
        <dbReference type="EMBL" id="PUE01534.1"/>
    </source>
</evidence>
<protein>
    <recommendedName>
        <fullName evidence="1">SprT-like domain-containing protein</fullName>
    </recommendedName>
</protein>
<dbReference type="SMART" id="SM00731">
    <property type="entry name" value="SprT"/>
    <property type="match status" value="1"/>
</dbReference>
<sequence>MNRDALRERALEYLATLQRQAESHYGRRLGRIEVRFDLPGQGAGQARFAPGAAPLIRLNEALLEAHGEHFIQCTVPHELAHVVTHRIHGAAARPHGPEWREVMELFGAEPSRCHNFETLPATTRTLRRFSYRCGCRTHLLTSIRHNRIGTGTRYYCRQCGERLIRDTAP</sequence>
<dbReference type="AlphaFoldDB" id="A0A6N4DR96"/>
<dbReference type="EMBL" id="PQCO01000199">
    <property type="protein sequence ID" value="PUE01534.1"/>
    <property type="molecule type" value="Genomic_DNA"/>
</dbReference>
<organism evidence="2 3">
    <name type="scientific">Candidatus Sedimenticola endophacoides</name>
    <dbReference type="NCBI Taxonomy" id="2548426"/>
    <lineage>
        <taxon>Bacteria</taxon>
        <taxon>Pseudomonadati</taxon>
        <taxon>Pseudomonadota</taxon>
        <taxon>Gammaproteobacteria</taxon>
        <taxon>Chromatiales</taxon>
        <taxon>Sedimenticolaceae</taxon>
        <taxon>Sedimenticola</taxon>
    </lineage>
</organism>